<evidence type="ECO:0000256" key="9">
    <source>
        <dbReference type="ARBA" id="ARBA00023136"/>
    </source>
</evidence>
<keyword evidence="11 12" id="KW-0407">Ion channel</keyword>
<dbReference type="GO" id="GO:0005886">
    <property type="term" value="C:plasma membrane"/>
    <property type="evidence" value="ECO:0007669"/>
    <property type="project" value="TreeGrafter"/>
</dbReference>
<dbReference type="PRINTS" id="PR01078">
    <property type="entry name" value="AMINACHANNEL"/>
</dbReference>
<dbReference type="Pfam" id="PF00858">
    <property type="entry name" value="ASC"/>
    <property type="match status" value="1"/>
</dbReference>
<evidence type="ECO:0000256" key="8">
    <source>
        <dbReference type="ARBA" id="ARBA00023065"/>
    </source>
</evidence>
<comment type="similarity">
    <text evidence="2 12">Belongs to the amiloride-sensitive sodium channel (TC 1.A.6) family.</text>
</comment>
<evidence type="ECO:0000256" key="13">
    <source>
        <dbReference type="SAM" id="MobiDB-lite"/>
    </source>
</evidence>
<evidence type="ECO:0000256" key="3">
    <source>
        <dbReference type="ARBA" id="ARBA00022448"/>
    </source>
</evidence>
<evidence type="ECO:0000256" key="1">
    <source>
        <dbReference type="ARBA" id="ARBA00004141"/>
    </source>
</evidence>
<evidence type="ECO:0000256" key="7">
    <source>
        <dbReference type="ARBA" id="ARBA00023053"/>
    </source>
</evidence>
<dbReference type="AlphaFoldDB" id="A0AAV8W9N2"/>
<evidence type="ECO:0000313" key="15">
    <source>
        <dbReference type="Proteomes" id="UP001159042"/>
    </source>
</evidence>
<comment type="subcellular location">
    <subcellularLocation>
        <location evidence="1">Membrane</location>
        <topology evidence="1">Multi-pass membrane protein</topology>
    </subcellularLocation>
</comment>
<proteinExistence type="inferred from homology"/>
<dbReference type="PANTHER" id="PTHR11690">
    <property type="entry name" value="AMILORIDE-SENSITIVE SODIUM CHANNEL-RELATED"/>
    <property type="match status" value="1"/>
</dbReference>
<dbReference type="InterPro" id="IPR001873">
    <property type="entry name" value="ENaC"/>
</dbReference>
<dbReference type="PANTHER" id="PTHR11690:SF248">
    <property type="entry name" value="PICKPOCKET 17, ISOFORM A"/>
    <property type="match status" value="1"/>
</dbReference>
<gene>
    <name evidence="14" type="ORF">NQ315_001845</name>
</gene>
<sequence>MGFELRKKFLTEPKQMLKFIVLLGCVVFTVYQLAECVRKIIHPPVSTYYNFYLNDTIKYPSLTICRRPAYKTELFTNYGLRPTTAINAQNAFASFDFSNHTIQEFLEATSYSFNEVLPQYSYSGRGSNPNLTITSFHRLMSGLCHTMVPQIQSDVFSVSGGYFLYLSHNEALREIDEYGVSKSGFEIYLHDPNEILTYEDDQKDSFLEYLYLEASEDMRVVLNVQTYGRIPTKELPCETDQNYSKSKCQEHCVHLQVAKTAGCTLPWILLPENFSLPQCSDYISVRNIIADLRNSRASYLKNCNCLMNCNITIYSTKIVNRKEMDERNAPNSMISLYYSSNLVTTLSEVVGYDWNQFLSDIGGSLGFLLGLSVIGLISMIEEICQILFRWMFTKKVKQLEEDKQNEELSKDNAEKDVKEETGTEAKVTLDCDKNMHNYKNFMEYFSDYSYYEKALVDKDHDEKNKF</sequence>
<evidence type="ECO:0000256" key="2">
    <source>
        <dbReference type="ARBA" id="ARBA00007193"/>
    </source>
</evidence>
<reference evidence="14 15" key="1">
    <citation type="journal article" date="2023" name="Insect Mol. Biol.">
        <title>Genome sequencing provides insights into the evolution of gene families encoding plant cell wall-degrading enzymes in longhorned beetles.</title>
        <authorList>
            <person name="Shin N.R."/>
            <person name="Okamura Y."/>
            <person name="Kirsch R."/>
            <person name="Pauchet Y."/>
        </authorList>
    </citation>
    <scope>NUCLEOTIDE SEQUENCE [LARGE SCALE GENOMIC DNA]</scope>
    <source>
        <strain evidence="14">EAD_L_NR</strain>
    </source>
</reference>
<evidence type="ECO:0000256" key="10">
    <source>
        <dbReference type="ARBA" id="ARBA00023201"/>
    </source>
</evidence>
<accession>A0AAV8W9N2</accession>
<name>A0AAV8W9N2_9CUCU</name>
<keyword evidence="8 12" id="KW-0406">Ion transport</keyword>
<evidence type="ECO:0000313" key="14">
    <source>
        <dbReference type="EMBL" id="KAJ8923288.1"/>
    </source>
</evidence>
<keyword evidence="6" id="KW-1133">Transmembrane helix</keyword>
<keyword evidence="4 12" id="KW-0894">Sodium channel</keyword>
<evidence type="ECO:0000256" key="6">
    <source>
        <dbReference type="ARBA" id="ARBA00022989"/>
    </source>
</evidence>
<keyword evidence="5 12" id="KW-0812">Transmembrane</keyword>
<evidence type="ECO:0000256" key="5">
    <source>
        <dbReference type="ARBA" id="ARBA00022692"/>
    </source>
</evidence>
<keyword evidence="10 12" id="KW-0739">Sodium transport</keyword>
<dbReference type="Proteomes" id="UP001159042">
    <property type="component" value="Unassembled WGS sequence"/>
</dbReference>
<keyword evidence="7" id="KW-0915">Sodium</keyword>
<dbReference type="EMBL" id="JANEYG010000005">
    <property type="protein sequence ID" value="KAJ8923288.1"/>
    <property type="molecule type" value="Genomic_DNA"/>
</dbReference>
<organism evidence="14 15">
    <name type="scientific">Exocentrus adspersus</name>
    <dbReference type="NCBI Taxonomy" id="1586481"/>
    <lineage>
        <taxon>Eukaryota</taxon>
        <taxon>Metazoa</taxon>
        <taxon>Ecdysozoa</taxon>
        <taxon>Arthropoda</taxon>
        <taxon>Hexapoda</taxon>
        <taxon>Insecta</taxon>
        <taxon>Pterygota</taxon>
        <taxon>Neoptera</taxon>
        <taxon>Endopterygota</taxon>
        <taxon>Coleoptera</taxon>
        <taxon>Polyphaga</taxon>
        <taxon>Cucujiformia</taxon>
        <taxon>Chrysomeloidea</taxon>
        <taxon>Cerambycidae</taxon>
        <taxon>Lamiinae</taxon>
        <taxon>Acanthocinini</taxon>
        <taxon>Exocentrus</taxon>
    </lineage>
</organism>
<dbReference type="GO" id="GO:0015280">
    <property type="term" value="F:ligand-gated sodium channel activity"/>
    <property type="evidence" value="ECO:0007669"/>
    <property type="project" value="TreeGrafter"/>
</dbReference>
<feature type="region of interest" description="Disordered" evidence="13">
    <location>
        <begin position="403"/>
        <end position="423"/>
    </location>
</feature>
<keyword evidence="15" id="KW-1185">Reference proteome</keyword>
<comment type="caution">
    <text evidence="14">The sequence shown here is derived from an EMBL/GenBank/DDBJ whole genome shotgun (WGS) entry which is preliminary data.</text>
</comment>
<dbReference type="Gene3D" id="1.10.287.770">
    <property type="entry name" value="YojJ-like"/>
    <property type="match status" value="1"/>
</dbReference>
<evidence type="ECO:0000256" key="12">
    <source>
        <dbReference type="RuleBase" id="RU000679"/>
    </source>
</evidence>
<protein>
    <submittedName>
        <fullName evidence="14">Uncharacterized protein</fullName>
    </submittedName>
</protein>
<keyword evidence="9" id="KW-0472">Membrane</keyword>
<evidence type="ECO:0000256" key="11">
    <source>
        <dbReference type="ARBA" id="ARBA00023303"/>
    </source>
</evidence>
<keyword evidence="3 12" id="KW-0813">Transport</keyword>
<evidence type="ECO:0000256" key="4">
    <source>
        <dbReference type="ARBA" id="ARBA00022461"/>
    </source>
</evidence>